<evidence type="ECO:0000256" key="2">
    <source>
        <dbReference type="ARBA" id="ARBA00022723"/>
    </source>
</evidence>
<keyword evidence="2" id="KW-0479">Metal-binding</keyword>
<gene>
    <name evidence="7" type="ORF">O181_110575</name>
</gene>
<organism evidence="7 8">
    <name type="scientific">Austropuccinia psidii MF-1</name>
    <dbReference type="NCBI Taxonomy" id="1389203"/>
    <lineage>
        <taxon>Eukaryota</taxon>
        <taxon>Fungi</taxon>
        <taxon>Dikarya</taxon>
        <taxon>Basidiomycota</taxon>
        <taxon>Pucciniomycotina</taxon>
        <taxon>Pucciniomycetes</taxon>
        <taxon>Pucciniales</taxon>
        <taxon>Sphaerophragmiaceae</taxon>
        <taxon>Austropuccinia</taxon>
    </lineage>
</organism>
<keyword evidence="3" id="KW-0863">Zinc-finger</keyword>
<dbReference type="InterPro" id="IPR012337">
    <property type="entry name" value="RNaseH-like_sf"/>
</dbReference>
<comment type="caution">
    <text evidence="7">The sequence shown here is derived from an EMBL/GenBank/DDBJ whole genome shotgun (WGS) entry which is preliminary data.</text>
</comment>
<feature type="compositionally biased region" description="Low complexity" evidence="6">
    <location>
        <begin position="16"/>
        <end position="26"/>
    </location>
</feature>
<dbReference type="AlphaFoldDB" id="A0A9Q3PRP4"/>
<accession>A0A9Q3PRP4</accession>
<dbReference type="PANTHER" id="PTHR46481">
    <property type="entry name" value="ZINC FINGER BED DOMAIN-CONTAINING PROTEIN 4"/>
    <property type="match status" value="1"/>
</dbReference>
<evidence type="ECO:0000256" key="4">
    <source>
        <dbReference type="ARBA" id="ARBA00022833"/>
    </source>
</evidence>
<dbReference type="PANTHER" id="PTHR46481:SF10">
    <property type="entry name" value="ZINC FINGER BED DOMAIN-CONTAINING PROTEIN 39"/>
    <property type="match status" value="1"/>
</dbReference>
<evidence type="ECO:0000256" key="5">
    <source>
        <dbReference type="ARBA" id="ARBA00023242"/>
    </source>
</evidence>
<keyword evidence="4" id="KW-0862">Zinc</keyword>
<dbReference type="Proteomes" id="UP000765509">
    <property type="component" value="Unassembled WGS sequence"/>
</dbReference>
<feature type="region of interest" description="Disordered" evidence="6">
    <location>
        <begin position="1"/>
        <end position="26"/>
    </location>
</feature>
<evidence type="ECO:0000313" key="7">
    <source>
        <dbReference type="EMBL" id="MBW0570860.1"/>
    </source>
</evidence>
<dbReference type="EMBL" id="AVOT02087033">
    <property type="protein sequence ID" value="MBW0570860.1"/>
    <property type="molecule type" value="Genomic_DNA"/>
</dbReference>
<keyword evidence="8" id="KW-1185">Reference proteome</keyword>
<reference evidence="7" key="1">
    <citation type="submission" date="2021-03" db="EMBL/GenBank/DDBJ databases">
        <title>Draft genome sequence of rust myrtle Austropuccinia psidii MF-1, a brazilian biotype.</title>
        <authorList>
            <person name="Quecine M.C."/>
            <person name="Pachon D.M.R."/>
            <person name="Bonatelli M.L."/>
            <person name="Correr F.H."/>
            <person name="Franceschini L.M."/>
            <person name="Leite T.F."/>
            <person name="Margarido G.R.A."/>
            <person name="Almeida C.A."/>
            <person name="Ferrarezi J.A."/>
            <person name="Labate C.A."/>
        </authorList>
    </citation>
    <scope>NUCLEOTIDE SEQUENCE</scope>
    <source>
        <strain evidence="7">MF-1</strain>
    </source>
</reference>
<sequence>MSSIVHSIQSTPVDSPNPSLPSLSEPPTNAKQSWVWLYFSNVKCQVNSQSGSPCKKILMHDQSGSTKSMSDHLWVLHQLINPKTTNLNKTLTLDKYVQHQNPKKSLSAETLKTALIYFICDCDLPMSVSKSTSFQALLELCSPSVLNILVRQKALTSHLLNVYFFHQEKLCALIYGSGKQLAFTTDTWTSPNIKAFMAITGHFINKEFNVVSVLLDLTEIEGNHLGQSLANQFPTTLKQYELEDSIIAITTDNAWVNQ</sequence>
<dbReference type="InterPro" id="IPR052035">
    <property type="entry name" value="ZnF_BED_domain_contain"/>
</dbReference>
<dbReference type="SUPFAM" id="SSF53098">
    <property type="entry name" value="Ribonuclease H-like"/>
    <property type="match status" value="1"/>
</dbReference>
<evidence type="ECO:0000256" key="1">
    <source>
        <dbReference type="ARBA" id="ARBA00004123"/>
    </source>
</evidence>
<protein>
    <submittedName>
        <fullName evidence="7">Uncharacterized protein</fullName>
    </submittedName>
</protein>
<dbReference type="OrthoDB" id="3259198at2759"/>
<comment type="subcellular location">
    <subcellularLocation>
        <location evidence="1">Nucleus</location>
    </subcellularLocation>
</comment>
<evidence type="ECO:0000313" key="8">
    <source>
        <dbReference type="Proteomes" id="UP000765509"/>
    </source>
</evidence>
<name>A0A9Q3PRP4_9BASI</name>
<keyword evidence="5" id="KW-0539">Nucleus</keyword>
<evidence type="ECO:0000256" key="3">
    <source>
        <dbReference type="ARBA" id="ARBA00022771"/>
    </source>
</evidence>
<feature type="compositionally biased region" description="Polar residues" evidence="6">
    <location>
        <begin position="1"/>
        <end position="14"/>
    </location>
</feature>
<proteinExistence type="predicted"/>
<dbReference type="GO" id="GO:0005634">
    <property type="term" value="C:nucleus"/>
    <property type="evidence" value="ECO:0007669"/>
    <property type="project" value="UniProtKB-SubCell"/>
</dbReference>
<dbReference type="GO" id="GO:0008270">
    <property type="term" value="F:zinc ion binding"/>
    <property type="evidence" value="ECO:0007669"/>
    <property type="project" value="UniProtKB-KW"/>
</dbReference>
<evidence type="ECO:0000256" key="6">
    <source>
        <dbReference type="SAM" id="MobiDB-lite"/>
    </source>
</evidence>